<dbReference type="SUPFAM" id="SSF51905">
    <property type="entry name" value="FAD/NAD(P)-binding domain"/>
    <property type="match status" value="1"/>
</dbReference>
<evidence type="ECO:0000256" key="5">
    <source>
        <dbReference type="ARBA" id="ARBA00023033"/>
    </source>
</evidence>
<evidence type="ECO:0000313" key="8">
    <source>
        <dbReference type="Proteomes" id="UP000738325"/>
    </source>
</evidence>
<evidence type="ECO:0000256" key="2">
    <source>
        <dbReference type="ARBA" id="ARBA00022630"/>
    </source>
</evidence>
<name>A0A9P6R0I0_9FUNG</name>
<keyword evidence="4" id="KW-0560">Oxidoreductase</keyword>
<dbReference type="AlphaFoldDB" id="A0A9P6R0I0"/>
<keyword evidence="3" id="KW-0274">FAD</keyword>
<dbReference type="InterPro" id="IPR036188">
    <property type="entry name" value="FAD/NAD-bd_sf"/>
</dbReference>
<dbReference type="PRINTS" id="PR00420">
    <property type="entry name" value="RNGMNOXGNASE"/>
</dbReference>
<accession>A0A9P6R0I0</accession>
<dbReference type="Proteomes" id="UP000738325">
    <property type="component" value="Unassembled WGS sequence"/>
</dbReference>
<protein>
    <recommendedName>
        <fullName evidence="6">FAD-binding domain-containing protein</fullName>
    </recommendedName>
</protein>
<evidence type="ECO:0000256" key="3">
    <source>
        <dbReference type="ARBA" id="ARBA00022827"/>
    </source>
</evidence>
<proteinExistence type="inferred from homology"/>
<keyword evidence="8" id="KW-1185">Reference proteome</keyword>
<dbReference type="Pfam" id="PF01494">
    <property type="entry name" value="FAD_binding_3"/>
    <property type="match status" value="1"/>
</dbReference>
<keyword evidence="2" id="KW-0285">Flavoprotein</keyword>
<evidence type="ECO:0000313" key="7">
    <source>
        <dbReference type="EMBL" id="KAG0308430.1"/>
    </source>
</evidence>
<sequence length="463" mass="52357">MSDNPKPEVMIVGAGLGGMMLAILLERMNVPYHVYERATVMKPLGAAMAMSVNIIPVFEQLGLLEKLMAISVDYVSSTVYDHKLNVVGVSSMRNQKEICGYDKILFPRPELQQMMLEMIPPEKITYGKRVLRTEEKEDRILIHCSDNTSYVGDILIGADGAHSSVRQSIYKQLESKGLLPQPDTENLAMGYNCMVGVTNPLDPAKYPKLLDDNAHFNVVLGKERRSWGTNKLTNNRICWILLIQFVDAEEAAEQRFRNSEWGPESNDMMAQEFRDFPHPFGGTIGELIDATPKQSQSKVFLEEKMFETWHYGRAALLGDACHKMIPAGGQGAINAMQDAVILSNVFYDMPDASSKSIDAAFRSYRAQRYDHAKMELEFSSVLGKLFAGQGFFDRLIRKVLFNYVPYAIHGRQFMKASSYRPQLNWMPQVPNHGTGYVLPQQPSWRYQKELERLKQEGYGVSAV</sequence>
<evidence type="ECO:0000259" key="6">
    <source>
        <dbReference type="Pfam" id="PF01494"/>
    </source>
</evidence>
<comment type="caution">
    <text evidence="7">The sequence shown here is derived from an EMBL/GenBank/DDBJ whole genome shotgun (WGS) entry which is preliminary data.</text>
</comment>
<dbReference type="GO" id="GO:0071949">
    <property type="term" value="F:FAD binding"/>
    <property type="evidence" value="ECO:0007669"/>
    <property type="project" value="InterPro"/>
</dbReference>
<dbReference type="OrthoDB" id="655030at2759"/>
<feature type="domain" description="FAD-binding" evidence="6">
    <location>
        <begin position="8"/>
        <end position="351"/>
    </location>
</feature>
<organism evidence="7 8">
    <name type="scientific">Dissophora globulifera</name>
    <dbReference type="NCBI Taxonomy" id="979702"/>
    <lineage>
        <taxon>Eukaryota</taxon>
        <taxon>Fungi</taxon>
        <taxon>Fungi incertae sedis</taxon>
        <taxon>Mucoromycota</taxon>
        <taxon>Mortierellomycotina</taxon>
        <taxon>Mortierellomycetes</taxon>
        <taxon>Mortierellales</taxon>
        <taxon>Mortierellaceae</taxon>
        <taxon>Dissophora</taxon>
    </lineage>
</organism>
<gene>
    <name evidence="7" type="ORF">BGZ99_001146</name>
</gene>
<dbReference type="EMBL" id="JAAAIP010001277">
    <property type="protein sequence ID" value="KAG0308430.1"/>
    <property type="molecule type" value="Genomic_DNA"/>
</dbReference>
<dbReference type="InterPro" id="IPR050493">
    <property type="entry name" value="FAD-dep_Monooxygenase_BioMet"/>
</dbReference>
<keyword evidence="5" id="KW-0503">Monooxygenase</keyword>
<evidence type="ECO:0000256" key="1">
    <source>
        <dbReference type="ARBA" id="ARBA00007992"/>
    </source>
</evidence>
<evidence type="ECO:0000256" key="4">
    <source>
        <dbReference type="ARBA" id="ARBA00023002"/>
    </source>
</evidence>
<reference evidence="7" key="1">
    <citation type="journal article" date="2020" name="Fungal Divers.">
        <title>Resolving the Mortierellaceae phylogeny through synthesis of multi-gene phylogenetics and phylogenomics.</title>
        <authorList>
            <person name="Vandepol N."/>
            <person name="Liber J."/>
            <person name="Desiro A."/>
            <person name="Na H."/>
            <person name="Kennedy M."/>
            <person name="Barry K."/>
            <person name="Grigoriev I.V."/>
            <person name="Miller A.N."/>
            <person name="O'Donnell K."/>
            <person name="Stajich J.E."/>
            <person name="Bonito G."/>
        </authorList>
    </citation>
    <scope>NUCLEOTIDE SEQUENCE</scope>
    <source>
        <strain evidence="7">REB-010B</strain>
    </source>
</reference>
<dbReference type="GO" id="GO:0004497">
    <property type="term" value="F:monooxygenase activity"/>
    <property type="evidence" value="ECO:0007669"/>
    <property type="project" value="UniProtKB-KW"/>
</dbReference>
<dbReference type="PANTHER" id="PTHR13789">
    <property type="entry name" value="MONOOXYGENASE"/>
    <property type="match status" value="1"/>
</dbReference>
<dbReference type="InterPro" id="IPR002938">
    <property type="entry name" value="FAD-bd"/>
</dbReference>
<dbReference type="Gene3D" id="3.50.50.60">
    <property type="entry name" value="FAD/NAD(P)-binding domain"/>
    <property type="match status" value="1"/>
</dbReference>
<comment type="similarity">
    <text evidence="1">Belongs to the paxM FAD-dependent monooxygenase family.</text>
</comment>
<dbReference type="PANTHER" id="PTHR13789:SF309">
    <property type="entry name" value="PUTATIVE (AFU_ORTHOLOGUE AFUA_6G14510)-RELATED"/>
    <property type="match status" value="1"/>
</dbReference>